<organism evidence="1 2">
    <name type="scientific">Aphanizomenon flos-aquae FACHB-1040</name>
    <dbReference type="NCBI Taxonomy" id="2692887"/>
    <lineage>
        <taxon>Bacteria</taxon>
        <taxon>Bacillati</taxon>
        <taxon>Cyanobacteriota</taxon>
        <taxon>Cyanophyceae</taxon>
        <taxon>Nostocales</taxon>
        <taxon>Aphanizomenonaceae</taxon>
        <taxon>Aphanizomenon</taxon>
    </lineage>
</organism>
<evidence type="ECO:0000313" key="1">
    <source>
        <dbReference type="EMBL" id="MBD2280335.1"/>
    </source>
</evidence>
<reference evidence="1 2" key="1">
    <citation type="journal article" date="2020" name="ISME J.">
        <title>Comparative genomics reveals insights into cyanobacterial evolution and habitat adaptation.</title>
        <authorList>
            <person name="Chen M.Y."/>
            <person name="Teng W.K."/>
            <person name="Zhao L."/>
            <person name="Hu C.X."/>
            <person name="Zhou Y.K."/>
            <person name="Han B.P."/>
            <person name="Song L.R."/>
            <person name="Shu W.S."/>
        </authorList>
    </citation>
    <scope>NUCLEOTIDE SEQUENCE [LARGE SCALE GENOMIC DNA]</scope>
    <source>
        <strain evidence="1 2">FACHB-1040</strain>
    </source>
</reference>
<accession>A0ABR8C0Q0</accession>
<keyword evidence="2" id="KW-1185">Reference proteome</keyword>
<evidence type="ECO:0000313" key="2">
    <source>
        <dbReference type="Proteomes" id="UP000606721"/>
    </source>
</evidence>
<dbReference type="RefSeq" id="WP_190383932.1">
    <property type="nucleotide sequence ID" value="NZ_JACJQT010000058.1"/>
</dbReference>
<sequence length="83" mass="9652">MITDREKLKLELDYIDDFTINVVYRIVMALKHPIPVVNNEISWFANNPLKNSIIYEKDIISPIDETWDVETSNLVMSPKVSSK</sequence>
<dbReference type="Proteomes" id="UP000606721">
    <property type="component" value="Unassembled WGS sequence"/>
</dbReference>
<protein>
    <submittedName>
        <fullName evidence="1">Uncharacterized protein</fullName>
    </submittedName>
</protein>
<dbReference type="EMBL" id="JACJQT010000058">
    <property type="protein sequence ID" value="MBD2280335.1"/>
    <property type="molecule type" value="Genomic_DNA"/>
</dbReference>
<name>A0ABR8C0Q0_APHFL</name>
<proteinExistence type="predicted"/>
<gene>
    <name evidence="1" type="ORF">H6F99_19290</name>
</gene>
<comment type="caution">
    <text evidence="1">The sequence shown here is derived from an EMBL/GenBank/DDBJ whole genome shotgun (WGS) entry which is preliminary data.</text>
</comment>